<keyword evidence="3" id="KW-1185">Reference proteome</keyword>
<feature type="region of interest" description="Disordered" evidence="1">
    <location>
        <begin position="101"/>
        <end position="120"/>
    </location>
</feature>
<reference evidence="2" key="1">
    <citation type="submission" date="2006-12" db="EMBL/GenBank/DDBJ databases">
        <title>Complete sequence of Pyrobaculum islandicum DSM 4184.</title>
        <authorList>
            <person name="Copeland A."/>
            <person name="Lucas S."/>
            <person name="Lapidus A."/>
            <person name="Barry K."/>
            <person name="Detter J.C."/>
            <person name="Glavina del Rio T."/>
            <person name="Dalin E."/>
            <person name="Tice H."/>
            <person name="Pitluck S."/>
            <person name="Meincke L."/>
            <person name="Brettin T."/>
            <person name="Bruce D."/>
            <person name="Han C."/>
            <person name="Tapia R."/>
            <person name="Gilna P."/>
            <person name="Schmutz J."/>
            <person name="Larimer F."/>
            <person name="Land M."/>
            <person name="Hauser L."/>
            <person name="Kyrpides N."/>
            <person name="Mikhailova N."/>
            <person name="Cozen A.E."/>
            <person name="Fitz-Gibbon S.T."/>
            <person name="House C.H."/>
            <person name="Saltikov C."/>
            <person name="Lowe T."/>
            <person name="Richardson P."/>
        </authorList>
    </citation>
    <scope>NUCLEOTIDE SEQUENCE [LARGE SCALE GENOMIC DNA]</scope>
    <source>
        <strain evidence="2">DSM 4184</strain>
    </source>
</reference>
<evidence type="ECO:0000313" key="3">
    <source>
        <dbReference type="Proteomes" id="UP000002595"/>
    </source>
</evidence>
<dbReference type="AlphaFoldDB" id="A1RTX3"/>
<evidence type="ECO:0000313" key="2">
    <source>
        <dbReference type="EMBL" id="ABL88405.1"/>
    </source>
</evidence>
<accession>A1RTX3</accession>
<organism evidence="2 3">
    <name type="scientific">Pyrobaculum islandicum (strain DSM 4184 / JCM 9189 / GEO3)</name>
    <dbReference type="NCBI Taxonomy" id="384616"/>
    <lineage>
        <taxon>Archaea</taxon>
        <taxon>Thermoproteota</taxon>
        <taxon>Thermoprotei</taxon>
        <taxon>Thermoproteales</taxon>
        <taxon>Thermoproteaceae</taxon>
        <taxon>Pyrobaculum</taxon>
    </lineage>
</organism>
<dbReference type="KEGG" id="pis:Pisl_1240"/>
<dbReference type="Proteomes" id="UP000002595">
    <property type="component" value="Chromosome"/>
</dbReference>
<dbReference type="eggNOG" id="arCOG00687">
    <property type="taxonomic scope" value="Archaea"/>
</dbReference>
<dbReference type="HOGENOM" id="CLU_1976620_0_0_2"/>
<sequence>MSPFAVRLRRQTVEWIKKRLQDGARLKLAFFSMERRKGKEPTYNKLYVALVFAREVQPAESKAIVVVDINHLDYGIVVSIVRDRMLSRRVLRLPDESTIKGVGETSRGDKPSRRTGYTTRSALVAA</sequence>
<dbReference type="EMBL" id="CP000504">
    <property type="protein sequence ID" value="ABL88405.1"/>
    <property type="molecule type" value="Genomic_DNA"/>
</dbReference>
<proteinExistence type="predicted"/>
<gene>
    <name evidence="2" type="ordered locus">Pisl_1240</name>
</gene>
<name>A1RTX3_PYRIL</name>
<evidence type="ECO:0000256" key="1">
    <source>
        <dbReference type="SAM" id="MobiDB-lite"/>
    </source>
</evidence>
<dbReference type="SUPFAM" id="SSF51998">
    <property type="entry name" value="PFL-like glycyl radical enzymes"/>
    <property type="match status" value="1"/>
</dbReference>
<protein>
    <submittedName>
        <fullName evidence="2">Uncharacterized protein</fullName>
    </submittedName>
</protein>